<reference evidence="6 7" key="1">
    <citation type="submission" date="2020-08" db="EMBL/GenBank/DDBJ databases">
        <title>Sequencing the genomes of 1000 actinobacteria strains.</title>
        <authorList>
            <person name="Klenk H.-P."/>
        </authorList>
    </citation>
    <scope>NUCLEOTIDE SEQUENCE [LARGE SCALE GENOMIC DNA]</scope>
    <source>
        <strain evidence="6 7">DSM 45362</strain>
    </source>
</reference>
<dbReference type="SUPFAM" id="SSF46689">
    <property type="entry name" value="Homeodomain-like"/>
    <property type="match status" value="1"/>
</dbReference>
<evidence type="ECO:0000313" key="7">
    <source>
        <dbReference type="Proteomes" id="UP000587527"/>
    </source>
</evidence>
<dbReference type="InterPro" id="IPR036271">
    <property type="entry name" value="Tet_transcr_reg_TetR-rel_C_sf"/>
</dbReference>
<evidence type="ECO:0000256" key="3">
    <source>
        <dbReference type="ARBA" id="ARBA00023163"/>
    </source>
</evidence>
<keyword evidence="1" id="KW-0805">Transcription regulation</keyword>
<name>A0A841BFG8_9ACTN</name>
<dbReference type="Proteomes" id="UP000587527">
    <property type="component" value="Unassembled WGS sequence"/>
</dbReference>
<comment type="caution">
    <text evidence="6">The sequence shown here is derived from an EMBL/GenBank/DDBJ whole genome shotgun (WGS) entry which is preliminary data.</text>
</comment>
<dbReference type="AlphaFoldDB" id="A0A841BFG8"/>
<dbReference type="InterPro" id="IPR025996">
    <property type="entry name" value="MT1864/Rv1816-like_C"/>
</dbReference>
<keyword evidence="2 4" id="KW-0238">DNA-binding</keyword>
<dbReference type="EMBL" id="JACHMN010000001">
    <property type="protein sequence ID" value="MBB5867034.1"/>
    <property type="molecule type" value="Genomic_DNA"/>
</dbReference>
<protein>
    <submittedName>
        <fullName evidence="6">AcrR family transcriptional regulator</fullName>
    </submittedName>
</protein>
<accession>A0A841BFG8</accession>
<feature type="DNA-binding region" description="H-T-H motif" evidence="4">
    <location>
        <begin position="35"/>
        <end position="54"/>
    </location>
</feature>
<sequence>MSTIDRRQTRHLETRDEVVATALEIMAESGPGSVSLGEVARRMGIKPPSLYVYFPSKAALYDELFVRGWAGLLLAMGRYTDFVAPGTEPFAVLRDAGAEFVRWSVEHSSEAQLIFWRPVPGWEPSVRAAGAAAGVMDQLQRTLAGLSERGALRPDADLVEAGRVWLVLLAGVIGLHLGNEPADGTRFTSLVEPLTEMFLARYGAV</sequence>
<gene>
    <name evidence="6" type="ORF">F4553_000413</name>
</gene>
<dbReference type="RefSeq" id="WP_184831306.1">
    <property type="nucleotide sequence ID" value="NZ_JACHMN010000001.1"/>
</dbReference>
<dbReference type="Pfam" id="PF13305">
    <property type="entry name" value="TetR_C_33"/>
    <property type="match status" value="1"/>
</dbReference>
<dbReference type="Gene3D" id="1.10.357.10">
    <property type="entry name" value="Tetracycline Repressor, domain 2"/>
    <property type="match status" value="1"/>
</dbReference>
<dbReference type="PANTHER" id="PTHR30055:SF234">
    <property type="entry name" value="HTH-TYPE TRANSCRIPTIONAL REGULATOR BETI"/>
    <property type="match status" value="1"/>
</dbReference>
<evidence type="ECO:0000259" key="5">
    <source>
        <dbReference type="PROSITE" id="PS50977"/>
    </source>
</evidence>
<evidence type="ECO:0000256" key="1">
    <source>
        <dbReference type="ARBA" id="ARBA00023015"/>
    </source>
</evidence>
<dbReference type="PANTHER" id="PTHR30055">
    <property type="entry name" value="HTH-TYPE TRANSCRIPTIONAL REGULATOR RUTR"/>
    <property type="match status" value="1"/>
</dbReference>
<keyword evidence="7" id="KW-1185">Reference proteome</keyword>
<evidence type="ECO:0000256" key="4">
    <source>
        <dbReference type="PROSITE-ProRule" id="PRU00335"/>
    </source>
</evidence>
<dbReference type="InterPro" id="IPR050109">
    <property type="entry name" value="HTH-type_TetR-like_transc_reg"/>
</dbReference>
<evidence type="ECO:0000313" key="6">
    <source>
        <dbReference type="EMBL" id="MBB5867034.1"/>
    </source>
</evidence>
<organism evidence="6 7">
    <name type="scientific">Allocatelliglobosispora scoriae</name>
    <dbReference type="NCBI Taxonomy" id="643052"/>
    <lineage>
        <taxon>Bacteria</taxon>
        <taxon>Bacillati</taxon>
        <taxon>Actinomycetota</taxon>
        <taxon>Actinomycetes</taxon>
        <taxon>Micromonosporales</taxon>
        <taxon>Micromonosporaceae</taxon>
        <taxon>Allocatelliglobosispora</taxon>
    </lineage>
</organism>
<dbReference type="Pfam" id="PF00440">
    <property type="entry name" value="TetR_N"/>
    <property type="match status" value="1"/>
</dbReference>
<dbReference type="PROSITE" id="PS50977">
    <property type="entry name" value="HTH_TETR_2"/>
    <property type="match status" value="1"/>
</dbReference>
<dbReference type="InterPro" id="IPR001647">
    <property type="entry name" value="HTH_TetR"/>
</dbReference>
<feature type="domain" description="HTH tetR-type" evidence="5">
    <location>
        <begin position="12"/>
        <end position="72"/>
    </location>
</feature>
<dbReference type="GO" id="GO:0003700">
    <property type="term" value="F:DNA-binding transcription factor activity"/>
    <property type="evidence" value="ECO:0007669"/>
    <property type="project" value="TreeGrafter"/>
</dbReference>
<dbReference type="PRINTS" id="PR00455">
    <property type="entry name" value="HTHTETR"/>
</dbReference>
<dbReference type="InterPro" id="IPR009057">
    <property type="entry name" value="Homeodomain-like_sf"/>
</dbReference>
<proteinExistence type="predicted"/>
<evidence type="ECO:0000256" key="2">
    <source>
        <dbReference type="ARBA" id="ARBA00023125"/>
    </source>
</evidence>
<keyword evidence="3" id="KW-0804">Transcription</keyword>
<dbReference type="GO" id="GO:0000976">
    <property type="term" value="F:transcription cis-regulatory region binding"/>
    <property type="evidence" value="ECO:0007669"/>
    <property type="project" value="TreeGrafter"/>
</dbReference>
<dbReference type="SUPFAM" id="SSF48498">
    <property type="entry name" value="Tetracyclin repressor-like, C-terminal domain"/>
    <property type="match status" value="1"/>
</dbReference>